<reference evidence="1 2" key="1">
    <citation type="journal article" date="2015" name="Genome Biol. Evol.">
        <title>Functionally Structured Genomes in Lactobacillus kunkeei Colonizing the Honey Crop and Food Products of Honeybees and Stingless Bees.</title>
        <authorList>
            <person name="Tamarit D."/>
            <person name="Ellegaard K.M."/>
            <person name="Wikander J."/>
            <person name="Olofsson T."/>
            <person name="Vasquez A."/>
            <person name="Andersson S.G."/>
        </authorList>
    </citation>
    <scope>NUCLEOTIDE SEQUENCE [LARGE SCALE GENOMIC DNA]</scope>
    <source>
        <strain evidence="1 2">LAla</strain>
    </source>
</reference>
<gene>
    <name evidence="1" type="ORF">RZ72_11710</name>
</gene>
<dbReference type="RefSeq" id="WP_053796574.1">
    <property type="nucleotide sequence ID" value="NZ_JXCZ01000018.1"/>
</dbReference>
<evidence type="ECO:0000313" key="2">
    <source>
        <dbReference type="Proteomes" id="UP000037749"/>
    </source>
</evidence>
<accession>A0A0M9DEK6</accession>
<proteinExistence type="predicted"/>
<organism evidence="1 2">
    <name type="scientific">Apilactobacillus kunkeei</name>
    <dbReference type="NCBI Taxonomy" id="148814"/>
    <lineage>
        <taxon>Bacteria</taxon>
        <taxon>Bacillati</taxon>
        <taxon>Bacillota</taxon>
        <taxon>Bacilli</taxon>
        <taxon>Lactobacillales</taxon>
        <taxon>Lactobacillaceae</taxon>
        <taxon>Apilactobacillus</taxon>
    </lineage>
</organism>
<name>A0A0M9DEK6_9LACO</name>
<comment type="caution">
    <text evidence="1">The sequence shown here is derived from an EMBL/GenBank/DDBJ whole genome shotgun (WGS) entry which is preliminary data.</text>
</comment>
<dbReference type="Proteomes" id="UP000037749">
    <property type="component" value="Unassembled WGS sequence"/>
</dbReference>
<dbReference type="AlphaFoldDB" id="A0A0M9DEK6"/>
<evidence type="ECO:0000313" key="1">
    <source>
        <dbReference type="EMBL" id="KOY79233.1"/>
    </source>
</evidence>
<dbReference type="PATRIC" id="fig|148814.9.peg.688"/>
<protein>
    <submittedName>
        <fullName evidence="1">Uncharacterized protein</fullName>
    </submittedName>
</protein>
<dbReference type="EMBL" id="JXCZ01000018">
    <property type="protein sequence ID" value="KOY79233.1"/>
    <property type="molecule type" value="Genomic_DNA"/>
</dbReference>
<sequence length="95" mass="10983">MLKPDILKMAINNNVNIKRAKSLLSNSWDEIYEDSPFVAKMSVNDVNLAKELDRNQVFKNVKIDFADYQSVHNFVINNEKYMDQLAKSALLADFQ</sequence>